<feature type="region of interest" description="Disordered" evidence="1">
    <location>
        <begin position="1"/>
        <end position="42"/>
    </location>
</feature>
<dbReference type="Proteomes" id="UP001066276">
    <property type="component" value="Chromosome 1_2"/>
</dbReference>
<dbReference type="EMBL" id="JANPWB010000002">
    <property type="protein sequence ID" value="KAJ1211604.1"/>
    <property type="molecule type" value="Genomic_DNA"/>
</dbReference>
<organism evidence="2 3">
    <name type="scientific">Pleurodeles waltl</name>
    <name type="common">Iberian ribbed newt</name>
    <dbReference type="NCBI Taxonomy" id="8319"/>
    <lineage>
        <taxon>Eukaryota</taxon>
        <taxon>Metazoa</taxon>
        <taxon>Chordata</taxon>
        <taxon>Craniata</taxon>
        <taxon>Vertebrata</taxon>
        <taxon>Euteleostomi</taxon>
        <taxon>Amphibia</taxon>
        <taxon>Batrachia</taxon>
        <taxon>Caudata</taxon>
        <taxon>Salamandroidea</taxon>
        <taxon>Salamandridae</taxon>
        <taxon>Pleurodelinae</taxon>
        <taxon>Pleurodeles</taxon>
    </lineage>
</organism>
<evidence type="ECO:0000313" key="2">
    <source>
        <dbReference type="EMBL" id="KAJ1211604.1"/>
    </source>
</evidence>
<gene>
    <name evidence="2" type="ORF">NDU88_006962</name>
</gene>
<protein>
    <submittedName>
        <fullName evidence="2">Uncharacterized protein</fullName>
    </submittedName>
</protein>
<dbReference type="AlphaFoldDB" id="A0AAV7WEV0"/>
<evidence type="ECO:0000313" key="3">
    <source>
        <dbReference type="Proteomes" id="UP001066276"/>
    </source>
</evidence>
<proteinExistence type="predicted"/>
<name>A0AAV7WEV0_PLEWA</name>
<comment type="caution">
    <text evidence="2">The sequence shown here is derived from an EMBL/GenBank/DDBJ whole genome shotgun (WGS) entry which is preliminary data.</text>
</comment>
<reference evidence="2" key="1">
    <citation type="journal article" date="2022" name="bioRxiv">
        <title>Sequencing and chromosome-scale assembly of the giantPleurodeles waltlgenome.</title>
        <authorList>
            <person name="Brown T."/>
            <person name="Elewa A."/>
            <person name="Iarovenko S."/>
            <person name="Subramanian E."/>
            <person name="Araus A.J."/>
            <person name="Petzold A."/>
            <person name="Susuki M."/>
            <person name="Suzuki K.-i.T."/>
            <person name="Hayashi T."/>
            <person name="Toyoda A."/>
            <person name="Oliveira C."/>
            <person name="Osipova E."/>
            <person name="Leigh N.D."/>
            <person name="Simon A."/>
            <person name="Yun M.H."/>
        </authorList>
    </citation>
    <scope>NUCLEOTIDE SEQUENCE</scope>
    <source>
        <strain evidence="2">20211129_DDA</strain>
        <tissue evidence="2">Liver</tissue>
    </source>
</reference>
<accession>A0AAV7WEV0</accession>
<sequence length="103" mass="9944">MRADGFYRCSPPVPTHPGVDVPLGLSHPAGPRGSVSGSLCAAAPGSCPDTPAGPGCGCERPSLVPPLLRPPLPAGGSPTAGDSAALVLLRSPDLRQGGGAAGS</sequence>
<keyword evidence="3" id="KW-1185">Reference proteome</keyword>
<evidence type="ECO:0000256" key="1">
    <source>
        <dbReference type="SAM" id="MobiDB-lite"/>
    </source>
</evidence>
<feature type="region of interest" description="Disordered" evidence="1">
    <location>
        <begin position="69"/>
        <end position="103"/>
    </location>
</feature>